<evidence type="ECO:0000313" key="2">
    <source>
        <dbReference type="Proteomes" id="UP001306508"/>
    </source>
</evidence>
<accession>A0AAN7W0A3</accession>
<organism evidence="1 2">
    <name type="scientific">Arxiozyma heterogenica</name>
    <dbReference type="NCBI Taxonomy" id="278026"/>
    <lineage>
        <taxon>Eukaryota</taxon>
        <taxon>Fungi</taxon>
        <taxon>Dikarya</taxon>
        <taxon>Ascomycota</taxon>
        <taxon>Saccharomycotina</taxon>
        <taxon>Saccharomycetes</taxon>
        <taxon>Saccharomycetales</taxon>
        <taxon>Saccharomycetaceae</taxon>
        <taxon>Arxiozyma</taxon>
    </lineage>
</organism>
<gene>
    <name evidence="1" type="ORF">RI543_004370</name>
</gene>
<keyword evidence="2" id="KW-1185">Reference proteome</keyword>
<comment type="caution">
    <text evidence="1">The sequence shown here is derived from an EMBL/GenBank/DDBJ whole genome shotgun (WGS) entry which is preliminary data.</text>
</comment>
<evidence type="ECO:0000313" key="1">
    <source>
        <dbReference type="EMBL" id="KAK5778699.1"/>
    </source>
</evidence>
<protein>
    <submittedName>
        <fullName evidence="1">Uncharacterized protein</fullName>
    </submittedName>
</protein>
<dbReference type="EMBL" id="JAWIZZ010000053">
    <property type="protein sequence ID" value="KAK5778699.1"/>
    <property type="molecule type" value="Genomic_DNA"/>
</dbReference>
<name>A0AAN7W0A3_9SACH</name>
<dbReference type="AlphaFoldDB" id="A0AAN7W0A3"/>
<dbReference type="Proteomes" id="UP001306508">
    <property type="component" value="Unassembled WGS sequence"/>
</dbReference>
<reference evidence="2" key="1">
    <citation type="submission" date="2023-07" db="EMBL/GenBank/DDBJ databases">
        <title>A draft genome of Kazachstania heterogenica Y-27499.</title>
        <authorList>
            <person name="Donic C."/>
            <person name="Kralova J.S."/>
            <person name="Fidel L."/>
            <person name="Ben-Dor S."/>
            <person name="Jung S."/>
        </authorList>
    </citation>
    <scope>NUCLEOTIDE SEQUENCE [LARGE SCALE GENOMIC DNA]</scope>
    <source>
        <strain evidence="2">Y27499</strain>
    </source>
</reference>
<proteinExistence type="predicted"/>
<sequence length="86" mass="9802">MYDEILGFIYVNIKPFSSTNSKIFNKQTQQLLVTSQQLLLNNLSFRSNWGRSAMITDAKNIKTFGASSYKEHFSIKQLLPGSSYSD</sequence>